<protein>
    <submittedName>
        <fullName evidence="4">Ovule protein</fullName>
    </submittedName>
</protein>
<evidence type="ECO:0000313" key="2">
    <source>
        <dbReference type="EMBL" id="VDL67904.1"/>
    </source>
</evidence>
<reference evidence="2 3" key="2">
    <citation type="submission" date="2018-11" db="EMBL/GenBank/DDBJ databases">
        <authorList>
            <consortium name="Pathogen Informatics"/>
        </authorList>
    </citation>
    <scope>NUCLEOTIDE SEQUENCE [LARGE SCALE GENOMIC DNA]</scope>
</reference>
<dbReference type="WBParaSite" id="NBR_0000431301-mRNA-1">
    <property type="protein sequence ID" value="NBR_0000431301-mRNA-1"/>
    <property type="gene ID" value="NBR_0000431301"/>
</dbReference>
<gene>
    <name evidence="2" type="ORF">NBR_LOCUS4315</name>
</gene>
<dbReference type="EMBL" id="UYSL01007779">
    <property type="protein sequence ID" value="VDL67904.1"/>
    <property type="molecule type" value="Genomic_DNA"/>
</dbReference>
<feature type="region of interest" description="Disordered" evidence="1">
    <location>
        <begin position="1"/>
        <end position="32"/>
    </location>
</feature>
<accession>A0A0N4XP61</accession>
<dbReference type="AlphaFoldDB" id="A0A0N4XP61"/>
<evidence type="ECO:0000256" key="1">
    <source>
        <dbReference type="SAM" id="MobiDB-lite"/>
    </source>
</evidence>
<reference evidence="4" key="1">
    <citation type="submission" date="2017-02" db="UniProtKB">
        <authorList>
            <consortium name="WormBaseParasite"/>
        </authorList>
    </citation>
    <scope>IDENTIFICATION</scope>
</reference>
<evidence type="ECO:0000313" key="4">
    <source>
        <dbReference type="WBParaSite" id="NBR_0000431301-mRNA-1"/>
    </source>
</evidence>
<evidence type="ECO:0000313" key="3">
    <source>
        <dbReference type="Proteomes" id="UP000271162"/>
    </source>
</evidence>
<dbReference type="Proteomes" id="UP000271162">
    <property type="component" value="Unassembled WGS sequence"/>
</dbReference>
<keyword evidence="3" id="KW-1185">Reference proteome</keyword>
<name>A0A0N4XP61_NIPBR</name>
<proteinExistence type="predicted"/>
<sequence>MKRARKQSRKNADVSVEVPQEEGPSYTVKRIKKDADEKKPATVVESFDYSRFDKNTFSKFFQLLLPLFDLSYQ</sequence>
<organism evidence="4">
    <name type="scientific">Nippostrongylus brasiliensis</name>
    <name type="common">Rat hookworm</name>
    <dbReference type="NCBI Taxonomy" id="27835"/>
    <lineage>
        <taxon>Eukaryota</taxon>
        <taxon>Metazoa</taxon>
        <taxon>Ecdysozoa</taxon>
        <taxon>Nematoda</taxon>
        <taxon>Chromadorea</taxon>
        <taxon>Rhabditida</taxon>
        <taxon>Rhabditina</taxon>
        <taxon>Rhabditomorpha</taxon>
        <taxon>Strongyloidea</taxon>
        <taxon>Heligmosomidae</taxon>
        <taxon>Nippostrongylus</taxon>
    </lineage>
</organism>